<protein>
    <submittedName>
        <fullName evidence="4">Hydroxycinnamoyl-CoA shikimate/quinate hydroxycinnamoyl transferase</fullName>
    </submittedName>
</protein>
<accession>A0A2U1KYW0</accession>
<organism evidence="4 5">
    <name type="scientific">Artemisia annua</name>
    <name type="common">Sweet wormwood</name>
    <dbReference type="NCBI Taxonomy" id="35608"/>
    <lineage>
        <taxon>Eukaryota</taxon>
        <taxon>Viridiplantae</taxon>
        <taxon>Streptophyta</taxon>
        <taxon>Embryophyta</taxon>
        <taxon>Tracheophyta</taxon>
        <taxon>Spermatophyta</taxon>
        <taxon>Magnoliopsida</taxon>
        <taxon>eudicotyledons</taxon>
        <taxon>Gunneridae</taxon>
        <taxon>Pentapetalae</taxon>
        <taxon>asterids</taxon>
        <taxon>campanulids</taxon>
        <taxon>Asterales</taxon>
        <taxon>Asteraceae</taxon>
        <taxon>Asteroideae</taxon>
        <taxon>Anthemideae</taxon>
        <taxon>Artemisiinae</taxon>
        <taxon>Artemisia</taxon>
    </lineage>
</organism>
<dbReference type="Gene3D" id="3.30.559.10">
    <property type="entry name" value="Chloramphenicol acetyltransferase-like domain"/>
    <property type="match status" value="1"/>
</dbReference>
<evidence type="ECO:0000256" key="2">
    <source>
        <dbReference type="ARBA" id="ARBA00022679"/>
    </source>
</evidence>
<name>A0A2U1KYW0_ARTAN</name>
<keyword evidence="5" id="KW-1185">Reference proteome</keyword>
<reference evidence="4 5" key="1">
    <citation type="journal article" date="2018" name="Mol. Plant">
        <title>The genome of Artemisia annua provides insight into the evolution of Asteraceae family and artemisinin biosynthesis.</title>
        <authorList>
            <person name="Shen Q."/>
            <person name="Zhang L."/>
            <person name="Liao Z."/>
            <person name="Wang S."/>
            <person name="Yan T."/>
            <person name="Shi P."/>
            <person name="Liu M."/>
            <person name="Fu X."/>
            <person name="Pan Q."/>
            <person name="Wang Y."/>
            <person name="Lv Z."/>
            <person name="Lu X."/>
            <person name="Zhang F."/>
            <person name="Jiang W."/>
            <person name="Ma Y."/>
            <person name="Chen M."/>
            <person name="Hao X."/>
            <person name="Li L."/>
            <person name="Tang Y."/>
            <person name="Lv G."/>
            <person name="Zhou Y."/>
            <person name="Sun X."/>
            <person name="Brodelius P.E."/>
            <person name="Rose J.K.C."/>
            <person name="Tang K."/>
        </authorList>
    </citation>
    <scope>NUCLEOTIDE SEQUENCE [LARGE SCALE GENOMIC DNA]</scope>
    <source>
        <strain evidence="5">cv. Huhao1</strain>
        <tissue evidence="4">Leaf</tissue>
    </source>
</reference>
<dbReference type="OrthoDB" id="1918817at2759"/>
<evidence type="ECO:0000256" key="3">
    <source>
        <dbReference type="ARBA" id="ARBA00023315"/>
    </source>
</evidence>
<keyword evidence="2 4" id="KW-0808">Transferase</keyword>
<dbReference type="InterPro" id="IPR050317">
    <property type="entry name" value="Plant_Fungal_Acyltransferase"/>
</dbReference>
<comment type="caution">
    <text evidence="4">The sequence shown here is derived from an EMBL/GenBank/DDBJ whole genome shotgun (WGS) entry which is preliminary data.</text>
</comment>
<dbReference type="GO" id="GO:0016747">
    <property type="term" value="F:acyltransferase activity, transferring groups other than amino-acyl groups"/>
    <property type="evidence" value="ECO:0007669"/>
    <property type="project" value="TreeGrafter"/>
</dbReference>
<evidence type="ECO:0000256" key="1">
    <source>
        <dbReference type="ARBA" id="ARBA00009861"/>
    </source>
</evidence>
<dbReference type="Pfam" id="PF02458">
    <property type="entry name" value="Transferase"/>
    <property type="match status" value="1"/>
</dbReference>
<dbReference type="STRING" id="35608.A0A2U1KYW0"/>
<proteinExistence type="inferred from homology"/>
<dbReference type="PANTHER" id="PTHR31642">
    <property type="entry name" value="TRICHOTHECENE 3-O-ACETYLTRANSFERASE"/>
    <property type="match status" value="1"/>
</dbReference>
<dbReference type="InterPro" id="IPR023213">
    <property type="entry name" value="CAT-like_dom_sf"/>
</dbReference>
<dbReference type="AlphaFoldDB" id="A0A2U1KYW0"/>
<evidence type="ECO:0000313" key="4">
    <source>
        <dbReference type="EMBL" id="PWA41951.1"/>
    </source>
</evidence>
<keyword evidence="3" id="KW-0012">Acyltransferase</keyword>
<dbReference type="PANTHER" id="PTHR31642:SF11">
    <property type="entry name" value="SHIKIMATE O-HYDROXYCINNAMOYLTRANSFERASE"/>
    <property type="match status" value="1"/>
</dbReference>
<evidence type="ECO:0000313" key="5">
    <source>
        <dbReference type="Proteomes" id="UP000245207"/>
    </source>
</evidence>
<gene>
    <name evidence="4" type="ORF">CTI12_AA549390</name>
</gene>
<dbReference type="EMBL" id="PKPP01012723">
    <property type="protein sequence ID" value="PWA41951.1"/>
    <property type="molecule type" value="Genomic_DNA"/>
</dbReference>
<dbReference type="Proteomes" id="UP000245207">
    <property type="component" value="Unassembled WGS sequence"/>
</dbReference>
<sequence>MKITVIETSMVIPADETPQIKLWNSNLDLVSPYLHTPSVHFYQHSGAANFFDTKMMKQSLSKALVPFYPLGGRLSKDTDGRIEIDCQGQGALFVEAESDGVIDGLSDFAPILELRKLVPAVDYSLGIESFPLLVLQYIVGTLGVEVSTHRIDGDFGGGKESYIVLSWGY</sequence>
<comment type="similarity">
    <text evidence="1">Belongs to the plant acyltransferase family.</text>
</comment>